<reference evidence="1" key="2">
    <citation type="journal article" date="2015" name="Data Brief">
        <title>Shoot transcriptome of the giant reed, Arundo donax.</title>
        <authorList>
            <person name="Barrero R.A."/>
            <person name="Guerrero F.D."/>
            <person name="Moolhuijzen P."/>
            <person name="Goolsby J.A."/>
            <person name="Tidwell J."/>
            <person name="Bellgard S.E."/>
            <person name="Bellgard M.I."/>
        </authorList>
    </citation>
    <scope>NUCLEOTIDE SEQUENCE</scope>
    <source>
        <tissue evidence="1">Shoot tissue taken approximately 20 cm above the soil surface</tissue>
    </source>
</reference>
<sequence>MKLQSMKLAMKYLRRVSSELEAIQGGPDEEELMLQGVRFAFRVHQVTTPFNSSNLYMVLNPVVSCSLQADSTAARCEHFRISRRSIDVPVATGEPTPAKARWQELKHSVFIAAHCRRIVEMFNTQFVSKEQFQILDFIVRWREFRGKSLK</sequence>
<organism evidence="1">
    <name type="scientific">Arundo donax</name>
    <name type="common">Giant reed</name>
    <name type="synonym">Donax arundinaceus</name>
    <dbReference type="NCBI Taxonomy" id="35708"/>
    <lineage>
        <taxon>Eukaryota</taxon>
        <taxon>Viridiplantae</taxon>
        <taxon>Streptophyta</taxon>
        <taxon>Embryophyta</taxon>
        <taxon>Tracheophyta</taxon>
        <taxon>Spermatophyta</taxon>
        <taxon>Magnoliopsida</taxon>
        <taxon>Liliopsida</taxon>
        <taxon>Poales</taxon>
        <taxon>Poaceae</taxon>
        <taxon>PACMAD clade</taxon>
        <taxon>Arundinoideae</taxon>
        <taxon>Arundineae</taxon>
        <taxon>Arundo</taxon>
    </lineage>
</organism>
<dbReference type="EMBL" id="GBRH01223457">
    <property type="protein sequence ID" value="JAD74438.1"/>
    <property type="molecule type" value="Transcribed_RNA"/>
</dbReference>
<accession>A0A0A9CJ06</accession>
<protein>
    <submittedName>
        <fullName evidence="1">Uncharacterized protein</fullName>
    </submittedName>
</protein>
<evidence type="ECO:0000313" key="1">
    <source>
        <dbReference type="EMBL" id="JAD74438.1"/>
    </source>
</evidence>
<dbReference type="AlphaFoldDB" id="A0A0A9CJ06"/>
<name>A0A0A9CJ06_ARUDO</name>
<reference evidence="1" key="1">
    <citation type="submission" date="2014-09" db="EMBL/GenBank/DDBJ databases">
        <authorList>
            <person name="Magalhaes I.L.F."/>
            <person name="Oliveira U."/>
            <person name="Santos F.R."/>
            <person name="Vidigal T.H.D.A."/>
            <person name="Brescovit A.D."/>
            <person name="Santos A.J."/>
        </authorList>
    </citation>
    <scope>NUCLEOTIDE SEQUENCE</scope>
    <source>
        <tissue evidence="1">Shoot tissue taken approximately 20 cm above the soil surface</tissue>
    </source>
</reference>
<proteinExistence type="predicted"/>